<gene>
    <name evidence="6" type="ORF">ACFOSS_08020</name>
</gene>
<dbReference type="Pfam" id="PF00126">
    <property type="entry name" value="HTH_1"/>
    <property type="match status" value="1"/>
</dbReference>
<comment type="similarity">
    <text evidence="1">Belongs to the LysR transcriptional regulatory family.</text>
</comment>
<dbReference type="PANTHER" id="PTHR30118:SF15">
    <property type="entry name" value="TRANSCRIPTIONAL REGULATORY PROTEIN"/>
    <property type="match status" value="1"/>
</dbReference>
<dbReference type="Gene3D" id="1.10.10.10">
    <property type="entry name" value="Winged helix-like DNA-binding domain superfamily/Winged helix DNA-binding domain"/>
    <property type="match status" value="1"/>
</dbReference>
<evidence type="ECO:0000256" key="2">
    <source>
        <dbReference type="ARBA" id="ARBA00023015"/>
    </source>
</evidence>
<dbReference type="PRINTS" id="PR00039">
    <property type="entry name" value="HTHLYSR"/>
</dbReference>
<protein>
    <submittedName>
        <fullName evidence="6">LysR family transcriptional regulator</fullName>
    </submittedName>
</protein>
<organism evidence="6 7">
    <name type="scientific">Pseudaeromonas sharmana</name>
    <dbReference type="NCBI Taxonomy" id="328412"/>
    <lineage>
        <taxon>Bacteria</taxon>
        <taxon>Pseudomonadati</taxon>
        <taxon>Pseudomonadota</taxon>
        <taxon>Gammaproteobacteria</taxon>
        <taxon>Aeromonadales</taxon>
        <taxon>Aeromonadaceae</taxon>
        <taxon>Pseudaeromonas</taxon>
    </lineage>
</organism>
<accession>A0ABV8CMJ8</accession>
<keyword evidence="3" id="KW-0238">DNA-binding</keyword>
<dbReference type="PROSITE" id="PS50931">
    <property type="entry name" value="HTH_LYSR"/>
    <property type="match status" value="1"/>
</dbReference>
<dbReference type="PANTHER" id="PTHR30118">
    <property type="entry name" value="HTH-TYPE TRANSCRIPTIONAL REGULATOR LEUO-RELATED"/>
    <property type="match status" value="1"/>
</dbReference>
<name>A0ABV8CMJ8_9GAMM</name>
<feature type="domain" description="HTH lysR-type" evidence="5">
    <location>
        <begin position="9"/>
        <end position="66"/>
    </location>
</feature>
<evidence type="ECO:0000259" key="5">
    <source>
        <dbReference type="PROSITE" id="PS50931"/>
    </source>
</evidence>
<keyword evidence="4" id="KW-0804">Transcription</keyword>
<proteinExistence type="inferred from homology"/>
<evidence type="ECO:0000313" key="7">
    <source>
        <dbReference type="Proteomes" id="UP001595692"/>
    </source>
</evidence>
<reference evidence="7" key="1">
    <citation type="journal article" date="2019" name="Int. J. Syst. Evol. Microbiol.">
        <title>The Global Catalogue of Microorganisms (GCM) 10K type strain sequencing project: providing services to taxonomists for standard genome sequencing and annotation.</title>
        <authorList>
            <consortium name="The Broad Institute Genomics Platform"/>
            <consortium name="The Broad Institute Genome Sequencing Center for Infectious Disease"/>
            <person name="Wu L."/>
            <person name="Ma J."/>
        </authorList>
    </citation>
    <scope>NUCLEOTIDE SEQUENCE [LARGE SCALE GENOMIC DNA]</scope>
    <source>
        <strain evidence="7">CCUG 54939</strain>
    </source>
</reference>
<dbReference type="Gene3D" id="3.40.190.10">
    <property type="entry name" value="Periplasmic binding protein-like II"/>
    <property type="match status" value="2"/>
</dbReference>
<evidence type="ECO:0000313" key="6">
    <source>
        <dbReference type="EMBL" id="MFC3913407.1"/>
    </source>
</evidence>
<keyword evidence="7" id="KW-1185">Reference proteome</keyword>
<dbReference type="EMBL" id="JBHSAF010000007">
    <property type="protein sequence ID" value="MFC3913407.1"/>
    <property type="molecule type" value="Genomic_DNA"/>
</dbReference>
<keyword evidence="2" id="KW-0805">Transcription regulation</keyword>
<dbReference type="SUPFAM" id="SSF46785">
    <property type="entry name" value="Winged helix' DNA-binding domain"/>
    <property type="match status" value="1"/>
</dbReference>
<dbReference type="Proteomes" id="UP001595692">
    <property type="component" value="Unassembled WGS sequence"/>
</dbReference>
<dbReference type="InterPro" id="IPR036390">
    <property type="entry name" value="WH_DNA-bd_sf"/>
</dbReference>
<dbReference type="InterPro" id="IPR000847">
    <property type="entry name" value="LysR_HTH_N"/>
</dbReference>
<comment type="caution">
    <text evidence="6">The sequence shown here is derived from an EMBL/GenBank/DDBJ whole genome shotgun (WGS) entry which is preliminary data.</text>
</comment>
<sequence>MNVIDFSRLDLNLLKVFEALYEEGGAGRAALRLGLTQSAVSAALARLRSLYGDHLFVRTGRGLRPTATAEALRPIITAALDKCRQSLMLSLPTTAELAGRTVTLGLSDDHEMALGDLLIRWVHERAPGLRLILRQTNAHLAGDMLGSRQIDLSLTAGGVVAATFGRQALGTGGYACLFDREQAPTGGLDLAEFLRRDHLLISSGGHVGQVDASLAELGLSRHIRASTTHFSALAFLLPGSDCIATLPSHAARSLARSGALVCLPCPLAMPSYPVELGWRQDSLRDPALQLLKGLIVDAARVRLGLTP</sequence>
<dbReference type="InterPro" id="IPR005119">
    <property type="entry name" value="LysR_subst-bd"/>
</dbReference>
<dbReference type="Pfam" id="PF03466">
    <property type="entry name" value="LysR_substrate"/>
    <property type="match status" value="1"/>
</dbReference>
<evidence type="ECO:0000256" key="3">
    <source>
        <dbReference type="ARBA" id="ARBA00023125"/>
    </source>
</evidence>
<dbReference type="SUPFAM" id="SSF53850">
    <property type="entry name" value="Periplasmic binding protein-like II"/>
    <property type="match status" value="1"/>
</dbReference>
<dbReference type="InterPro" id="IPR050389">
    <property type="entry name" value="LysR-type_TF"/>
</dbReference>
<evidence type="ECO:0000256" key="4">
    <source>
        <dbReference type="ARBA" id="ARBA00023163"/>
    </source>
</evidence>
<evidence type="ECO:0000256" key="1">
    <source>
        <dbReference type="ARBA" id="ARBA00009437"/>
    </source>
</evidence>
<dbReference type="RefSeq" id="WP_377151729.1">
    <property type="nucleotide sequence ID" value="NZ_JBHSAF010000007.1"/>
</dbReference>
<dbReference type="InterPro" id="IPR036388">
    <property type="entry name" value="WH-like_DNA-bd_sf"/>
</dbReference>